<dbReference type="PANTHER" id="PTHR45453:SF1">
    <property type="entry name" value="PHOSPHATE REGULON SENSOR PROTEIN PHOR"/>
    <property type="match status" value="1"/>
</dbReference>
<evidence type="ECO:0000256" key="1">
    <source>
        <dbReference type="ARBA" id="ARBA00000085"/>
    </source>
</evidence>
<feature type="domain" description="Histidine kinase" evidence="9">
    <location>
        <begin position="170"/>
        <end position="383"/>
    </location>
</feature>
<comment type="subcellular location">
    <subcellularLocation>
        <location evidence="2">Membrane</location>
    </subcellularLocation>
</comment>
<dbReference type="InterPro" id="IPR003660">
    <property type="entry name" value="HAMP_dom"/>
</dbReference>
<evidence type="ECO:0000259" key="10">
    <source>
        <dbReference type="PROSITE" id="PS50885"/>
    </source>
</evidence>
<keyword evidence="6 11" id="KW-0418">Kinase</keyword>
<reference evidence="11 12" key="1">
    <citation type="submission" date="2020-08" db="EMBL/GenBank/DDBJ databases">
        <title>Genome public.</title>
        <authorList>
            <person name="Liu C."/>
            <person name="Sun Q."/>
        </authorList>
    </citation>
    <scope>NUCLEOTIDE SEQUENCE [LARGE SCALE GENOMIC DNA]</scope>
    <source>
        <strain evidence="11 12">NSJ-6</strain>
    </source>
</reference>
<dbReference type="Gene3D" id="1.10.287.130">
    <property type="match status" value="1"/>
</dbReference>
<dbReference type="GO" id="GO:0016301">
    <property type="term" value="F:kinase activity"/>
    <property type="evidence" value="ECO:0007669"/>
    <property type="project" value="UniProtKB-KW"/>
</dbReference>
<dbReference type="InterPro" id="IPR036890">
    <property type="entry name" value="HATPase_C_sf"/>
</dbReference>
<keyword evidence="12" id="KW-1185">Reference proteome</keyword>
<dbReference type="PANTHER" id="PTHR45453">
    <property type="entry name" value="PHOSPHATE REGULON SENSOR PROTEIN PHOR"/>
    <property type="match status" value="1"/>
</dbReference>
<keyword evidence="7" id="KW-0902">Two-component regulatory system</keyword>
<evidence type="ECO:0000256" key="3">
    <source>
        <dbReference type="ARBA" id="ARBA00012438"/>
    </source>
</evidence>
<feature type="transmembrane region" description="Helical" evidence="8">
    <location>
        <begin position="12"/>
        <end position="31"/>
    </location>
</feature>
<keyword evidence="4" id="KW-0597">Phosphoprotein</keyword>
<name>A0ABR7DC45_9CLOT</name>
<evidence type="ECO:0000313" key="12">
    <source>
        <dbReference type="Proteomes" id="UP000596929"/>
    </source>
</evidence>
<evidence type="ECO:0000256" key="2">
    <source>
        <dbReference type="ARBA" id="ARBA00004370"/>
    </source>
</evidence>
<dbReference type="SUPFAM" id="SSF55874">
    <property type="entry name" value="ATPase domain of HSP90 chaperone/DNA topoisomerase II/histidine kinase"/>
    <property type="match status" value="1"/>
</dbReference>
<keyword evidence="8" id="KW-1133">Transmembrane helix</keyword>
<protein>
    <recommendedName>
        <fullName evidence="3">histidine kinase</fullName>
        <ecNumber evidence="3">2.7.13.3</ecNumber>
    </recommendedName>
</protein>
<dbReference type="InterPro" id="IPR036097">
    <property type="entry name" value="HisK_dim/P_sf"/>
</dbReference>
<keyword evidence="8" id="KW-0472">Membrane</keyword>
<dbReference type="Proteomes" id="UP000596929">
    <property type="component" value="Unassembled WGS sequence"/>
</dbReference>
<evidence type="ECO:0000313" key="11">
    <source>
        <dbReference type="EMBL" id="MBC5628700.1"/>
    </source>
</evidence>
<keyword evidence="5" id="KW-0808">Transferase</keyword>
<feature type="transmembrane region" description="Helical" evidence="8">
    <location>
        <begin position="89"/>
        <end position="108"/>
    </location>
</feature>
<evidence type="ECO:0000256" key="6">
    <source>
        <dbReference type="ARBA" id="ARBA00022777"/>
    </source>
</evidence>
<dbReference type="SMART" id="SM00388">
    <property type="entry name" value="HisKA"/>
    <property type="match status" value="1"/>
</dbReference>
<comment type="caution">
    <text evidence="11">The sequence shown here is derived from an EMBL/GenBank/DDBJ whole genome shotgun (WGS) entry which is preliminary data.</text>
</comment>
<evidence type="ECO:0000259" key="9">
    <source>
        <dbReference type="PROSITE" id="PS50109"/>
    </source>
</evidence>
<dbReference type="PROSITE" id="PS50885">
    <property type="entry name" value="HAMP"/>
    <property type="match status" value="1"/>
</dbReference>
<dbReference type="PROSITE" id="PS50109">
    <property type="entry name" value="HIS_KIN"/>
    <property type="match status" value="1"/>
</dbReference>
<comment type="catalytic activity">
    <reaction evidence="1">
        <text>ATP + protein L-histidine = ADP + protein N-phospho-L-histidine.</text>
        <dbReference type="EC" id="2.7.13.3"/>
    </reaction>
</comment>
<sequence length="384" mass="43513">MINRLSLRFKITFVVTIIIILISTILTITSVHNANIIFLPTVNSINLKDNNEPTYKLGDKPINDSINEEVRYKESINMSRLSYNFKYNAVLYMIIIIFVGSILIYFILGKMLNPVKKFSKQIEIINEYQLSDRVSGFNSCEELGELQKSFNSMLDRLDRAFESKKRFSSDAAHELKTPLAVLKNSLDVLEIDENPSEEDYKYTVAIFKKQTERMISLVNNLFTMSEQKDYHFNDTVDMNIIINDIIKDLAKEIEDKSLSINTYGKSLSVKGNSVMLNHAISNIIQNAVKYNNKNGSIDIITEEVDKKCIITIKDTGVGIEKGKEKEIFEPFYRVDTSRSRKIGGAGLGLAITKDIISRHGGGVNYTPNESGGSIFEITLPMIKI</sequence>
<organism evidence="11 12">
    <name type="scientific">Clostridium hominis</name>
    <dbReference type="NCBI Taxonomy" id="2763036"/>
    <lineage>
        <taxon>Bacteria</taxon>
        <taxon>Bacillati</taxon>
        <taxon>Bacillota</taxon>
        <taxon>Clostridia</taxon>
        <taxon>Eubacteriales</taxon>
        <taxon>Clostridiaceae</taxon>
        <taxon>Clostridium</taxon>
    </lineage>
</organism>
<dbReference type="SUPFAM" id="SSF47384">
    <property type="entry name" value="Homodimeric domain of signal transducing histidine kinase"/>
    <property type="match status" value="1"/>
</dbReference>
<evidence type="ECO:0000256" key="4">
    <source>
        <dbReference type="ARBA" id="ARBA00022553"/>
    </source>
</evidence>
<gene>
    <name evidence="11" type="ORF">H8S20_07340</name>
</gene>
<dbReference type="InterPro" id="IPR004358">
    <property type="entry name" value="Sig_transdc_His_kin-like_C"/>
</dbReference>
<evidence type="ECO:0000256" key="5">
    <source>
        <dbReference type="ARBA" id="ARBA00022679"/>
    </source>
</evidence>
<dbReference type="Pfam" id="PF02518">
    <property type="entry name" value="HATPase_c"/>
    <property type="match status" value="1"/>
</dbReference>
<dbReference type="Pfam" id="PF00512">
    <property type="entry name" value="HisKA"/>
    <property type="match status" value="1"/>
</dbReference>
<dbReference type="Gene3D" id="3.30.565.10">
    <property type="entry name" value="Histidine kinase-like ATPase, C-terminal domain"/>
    <property type="match status" value="1"/>
</dbReference>
<dbReference type="InterPro" id="IPR050351">
    <property type="entry name" value="BphY/WalK/GraS-like"/>
</dbReference>
<dbReference type="PRINTS" id="PR00344">
    <property type="entry name" value="BCTRLSENSOR"/>
</dbReference>
<dbReference type="CDD" id="cd06225">
    <property type="entry name" value="HAMP"/>
    <property type="match status" value="1"/>
</dbReference>
<dbReference type="CDD" id="cd00082">
    <property type="entry name" value="HisKA"/>
    <property type="match status" value="1"/>
</dbReference>
<evidence type="ECO:0000256" key="8">
    <source>
        <dbReference type="SAM" id="Phobius"/>
    </source>
</evidence>
<dbReference type="CDD" id="cd00075">
    <property type="entry name" value="HATPase"/>
    <property type="match status" value="1"/>
</dbReference>
<dbReference type="RefSeq" id="WP_186859670.1">
    <property type="nucleotide sequence ID" value="NZ_JACOOO010000013.1"/>
</dbReference>
<feature type="domain" description="HAMP" evidence="10">
    <location>
        <begin position="109"/>
        <end position="162"/>
    </location>
</feature>
<dbReference type="InterPro" id="IPR003594">
    <property type="entry name" value="HATPase_dom"/>
</dbReference>
<evidence type="ECO:0000256" key="7">
    <source>
        <dbReference type="ARBA" id="ARBA00023012"/>
    </source>
</evidence>
<proteinExistence type="predicted"/>
<dbReference type="Gene3D" id="6.10.340.10">
    <property type="match status" value="1"/>
</dbReference>
<accession>A0ABR7DC45</accession>
<dbReference type="InterPro" id="IPR003661">
    <property type="entry name" value="HisK_dim/P_dom"/>
</dbReference>
<dbReference type="EMBL" id="JACOOO010000013">
    <property type="protein sequence ID" value="MBC5628700.1"/>
    <property type="molecule type" value="Genomic_DNA"/>
</dbReference>
<dbReference type="InterPro" id="IPR005467">
    <property type="entry name" value="His_kinase_dom"/>
</dbReference>
<keyword evidence="8" id="KW-0812">Transmembrane</keyword>
<dbReference type="SMART" id="SM00387">
    <property type="entry name" value="HATPase_c"/>
    <property type="match status" value="1"/>
</dbReference>
<dbReference type="EC" id="2.7.13.3" evidence="3"/>
<dbReference type="SUPFAM" id="SSF158472">
    <property type="entry name" value="HAMP domain-like"/>
    <property type="match status" value="1"/>
</dbReference>